<evidence type="ECO:0000313" key="3">
    <source>
        <dbReference type="Proteomes" id="UP000053328"/>
    </source>
</evidence>
<evidence type="ECO:0000313" key="2">
    <source>
        <dbReference type="EMBL" id="KIW14295.1"/>
    </source>
</evidence>
<protein>
    <submittedName>
        <fullName evidence="2">Uncharacterized protein</fullName>
    </submittedName>
</protein>
<dbReference type="AlphaFoldDB" id="A0A0D2B6H5"/>
<dbReference type="VEuPathDB" id="FungiDB:PV08_07077"/>
<accession>A0A0D2B6H5</accession>
<dbReference type="Proteomes" id="UP000053328">
    <property type="component" value="Unassembled WGS sequence"/>
</dbReference>
<feature type="region of interest" description="Disordered" evidence="1">
    <location>
        <begin position="62"/>
        <end position="85"/>
    </location>
</feature>
<feature type="compositionally biased region" description="Polar residues" evidence="1">
    <location>
        <begin position="12"/>
        <end position="23"/>
    </location>
</feature>
<sequence>MASPTLLDTGELSPSNSPQTGLITPTRVENMATNIPNSMPYPTPDSYLRDLLQCHDQRLRQQPNAVHDADDAEAQMATLATSRVS</sequence>
<name>A0A0D2B6H5_9EURO</name>
<organism evidence="2 3">
    <name type="scientific">Exophiala spinifera</name>
    <dbReference type="NCBI Taxonomy" id="91928"/>
    <lineage>
        <taxon>Eukaryota</taxon>
        <taxon>Fungi</taxon>
        <taxon>Dikarya</taxon>
        <taxon>Ascomycota</taxon>
        <taxon>Pezizomycotina</taxon>
        <taxon>Eurotiomycetes</taxon>
        <taxon>Chaetothyriomycetidae</taxon>
        <taxon>Chaetothyriales</taxon>
        <taxon>Herpotrichiellaceae</taxon>
        <taxon>Exophiala</taxon>
    </lineage>
</organism>
<dbReference type="RefSeq" id="XP_016234511.1">
    <property type="nucleotide sequence ID" value="XM_016381409.1"/>
</dbReference>
<dbReference type="HOGENOM" id="CLU_2512650_0_0_1"/>
<gene>
    <name evidence="2" type="ORF">PV08_07077</name>
</gene>
<reference evidence="2 3" key="1">
    <citation type="submission" date="2015-01" db="EMBL/GenBank/DDBJ databases">
        <title>The Genome Sequence of Exophiala spinifera CBS89968.</title>
        <authorList>
            <consortium name="The Broad Institute Genomics Platform"/>
            <person name="Cuomo C."/>
            <person name="de Hoog S."/>
            <person name="Gorbushina A."/>
            <person name="Stielow B."/>
            <person name="Teixiera M."/>
            <person name="Abouelleil A."/>
            <person name="Chapman S.B."/>
            <person name="Priest M."/>
            <person name="Young S.K."/>
            <person name="Wortman J."/>
            <person name="Nusbaum C."/>
            <person name="Birren B."/>
        </authorList>
    </citation>
    <scope>NUCLEOTIDE SEQUENCE [LARGE SCALE GENOMIC DNA]</scope>
    <source>
        <strain evidence="2 3">CBS 89968</strain>
    </source>
</reference>
<dbReference type="STRING" id="91928.A0A0D2B6H5"/>
<dbReference type="EMBL" id="KN847496">
    <property type="protein sequence ID" value="KIW14295.1"/>
    <property type="molecule type" value="Genomic_DNA"/>
</dbReference>
<dbReference type="OrthoDB" id="3645574at2759"/>
<keyword evidence="3" id="KW-1185">Reference proteome</keyword>
<dbReference type="GeneID" id="27334160"/>
<feature type="region of interest" description="Disordered" evidence="1">
    <location>
        <begin position="1"/>
        <end position="23"/>
    </location>
</feature>
<evidence type="ECO:0000256" key="1">
    <source>
        <dbReference type="SAM" id="MobiDB-lite"/>
    </source>
</evidence>
<proteinExistence type="predicted"/>